<dbReference type="Proteomes" id="UP001418222">
    <property type="component" value="Unassembled WGS sequence"/>
</dbReference>
<protein>
    <recommendedName>
        <fullName evidence="1">Reverse transcriptase Ty1/copia-type domain-containing protein</fullName>
    </recommendedName>
</protein>
<evidence type="ECO:0000259" key="1">
    <source>
        <dbReference type="Pfam" id="PF07727"/>
    </source>
</evidence>
<comment type="caution">
    <text evidence="2">The sequence shown here is derived from an EMBL/GenBank/DDBJ whole genome shotgun (WGS) entry which is preliminary data.</text>
</comment>
<proteinExistence type="predicted"/>
<dbReference type="InterPro" id="IPR013103">
    <property type="entry name" value="RVT_2"/>
</dbReference>
<sequence length="57" mass="6446">MSIPPGFVLSGFERKVYKLNKALYGLKQSPGAWTGIFHMVMISFGYTHSNVDHILFI</sequence>
<reference evidence="2 3" key="1">
    <citation type="journal article" date="2022" name="Nat. Plants">
        <title>Genomes of leafy and leafless Platanthera orchids illuminate the evolution of mycoheterotrophy.</title>
        <authorList>
            <person name="Li M.H."/>
            <person name="Liu K.W."/>
            <person name="Li Z."/>
            <person name="Lu H.C."/>
            <person name="Ye Q.L."/>
            <person name="Zhang D."/>
            <person name="Wang J.Y."/>
            <person name="Li Y.F."/>
            <person name="Zhong Z.M."/>
            <person name="Liu X."/>
            <person name="Yu X."/>
            <person name="Liu D.K."/>
            <person name="Tu X.D."/>
            <person name="Liu B."/>
            <person name="Hao Y."/>
            <person name="Liao X.Y."/>
            <person name="Jiang Y.T."/>
            <person name="Sun W.H."/>
            <person name="Chen J."/>
            <person name="Chen Y.Q."/>
            <person name="Ai Y."/>
            <person name="Zhai J.W."/>
            <person name="Wu S.S."/>
            <person name="Zhou Z."/>
            <person name="Hsiao Y.Y."/>
            <person name="Wu W.L."/>
            <person name="Chen Y.Y."/>
            <person name="Lin Y.F."/>
            <person name="Hsu J.L."/>
            <person name="Li C.Y."/>
            <person name="Wang Z.W."/>
            <person name="Zhao X."/>
            <person name="Zhong W.Y."/>
            <person name="Ma X.K."/>
            <person name="Ma L."/>
            <person name="Huang J."/>
            <person name="Chen G.Z."/>
            <person name="Huang M.Z."/>
            <person name="Huang L."/>
            <person name="Peng D.H."/>
            <person name="Luo Y.B."/>
            <person name="Zou S.Q."/>
            <person name="Chen S.P."/>
            <person name="Lan S."/>
            <person name="Tsai W.C."/>
            <person name="Van de Peer Y."/>
            <person name="Liu Z.J."/>
        </authorList>
    </citation>
    <scope>NUCLEOTIDE SEQUENCE [LARGE SCALE GENOMIC DNA]</scope>
    <source>
        <strain evidence="2">Lor287</strain>
    </source>
</reference>
<name>A0AAP0B803_9ASPA</name>
<dbReference type="Pfam" id="PF07727">
    <property type="entry name" value="RVT_2"/>
    <property type="match status" value="1"/>
</dbReference>
<accession>A0AAP0B803</accession>
<evidence type="ECO:0000313" key="2">
    <source>
        <dbReference type="EMBL" id="KAK8931264.1"/>
    </source>
</evidence>
<dbReference type="AlphaFoldDB" id="A0AAP0B803"/>
<feature type="domain" description="Reverse transcriptase Ty1/copia-type" evidence="1">
    <location>
        <begin position="2"/>
        <end position="56"/>
    </location>
</feature>
<evidence type="ECO:0000313" key="3">
    <source>
        <dbReference type="Proteomes" id="UP001418222"/>
    </source>
</evidence>
<organism evidence="2 3">
    <name type="scientific">Platanthera zijinensis</name>
    <dbReference type="NCBI Taxonomy" id="2320716"/>
    <lineage>
        <taxon>Eukaryota</taxon>
        <taxon>Viridiplantae</taxon>
        <taxon>Streptophyta</taxon>
        <taxon>Embryophyta</taxon>
        <taxon>Tracheophyta</taxon>
        <taxon>Spermatophyta</taxon>
        <taxon>Magnoliopsida</taxon>
        <taxon>Liliopsida</taxon>
        <taxon>Asparagales</taxon>
        <taxon>Orchidaceae</taxon>
        <taxon>Orchidoideae</taxon>
        <taxon>Orchideae</taxon>
        <taxon>Orchidinae</taxon>
        <taxon>Platanthera</taxon>
    </lineage>
</organism>
<gene>
    <name evidence="2" type="ORF">KSP39_PZI016104</name>
</gene>
<dbReference type="EMBL" id="JBBWWQ010000014">
    <property type="protein sequence ID" value="KAK8931264.1"/>
    <property type="molecule type" value="Genomic_DNA"/>
</dbReference>
<keyword evidence="3" id="KW-1185">Reference proteome</keyword>